<proteinExistence type="predicted"/>
<dbReference type="Proteomes" id="UP000034407">
    <property type="component" value="Unassembled WGS sequence"/>
</dbReference>
<evidence type="ECO:0000256" key="3">
    <source>
        <dbReference type="ARBA" id="ARBA00022989"/>
    </source>
</evidence>
<comment type="caution">
    <text evidence="7">The sequence shown here is derived from an EMBL/GenBank/DDBJ whole genome shotgun (WGS) entry which is preliminary data.</text>
</comment>
<evidence type="ECO:0000313" key="8">
    <source>
        <dbReference type="Proteomes" id="UP000034407"/>
    </source>
</evidence>
<evidence type="ECO:0000256" key="1">
    <source>
        <dbReference type="ARBA" id="ARBA00004127"/>
    </source>
</evidence>
<evidence type="ECO:0000313" key="7">
    <source>
        <dbReference type="EMBL" id="KKY01015.1"/>
    </source>
</evidence>
<keyword evidence="3 5" id="KW-1133">Transmembrane helix</keyword>
<feature type="domain" description="DUF1232" evidence="6">
    <location>
        <begin position="58"/>
        <end position="92"/>
    </location>
</feature>
<dbReference type="EMBL" id="LBBT01000222">
    <property type="protein sequence ID" value="KKY01015.1"/>
    <property type="molecule type" value="Genomic_DNA"/>
</dbReference>
<dbReference type="InterPro" id="IPR010652">
    <property type="entry name" value="DUF1232"/>
</dbReference>
<accession>A0A0M3DEG1</accession>
<dbReference type="GO" id="GO:0012505">
    <property type="term" value="C:endomembrane system"/>
    <property type="evidence" value="ECO:0007669"/>
    <property type="project" value="UniProtKB-SubCell"/>
</dbReference>
<evidence type="ECO:0000256" key="5">
    <source>
        <dbReference type="SAM" id="Phobius"/>
    </source>
</evidence>
<protein>
    <recommendedName>
        <fullName evidence="6">DUF1232 domain-containing protein</fullName>
    </recommendedName>
</protein>
<keyword evidence="4 5" id="KW-0472">Membrane</keyword>
<keyword evidence="8" id="KW-1185">Reference proteome</keyword>
<feature type="transmembrane region" description="Helical" evidence="5">
    <location>
        <begin position="79"/>
        <end position="98"/>
    </location>
</feature>
<dbReference type="AlphaFoldDB" id="A0A0M3DEG1"/>
<sequence length="128" mass="14832">MKVLMRIIDILLDILKKILVRFKDAKFGIMFIINLFKLPDFFTDKEVNIISKTKVTSAIFIAITYLVSGIDFIPEMITGVFGFVDDLFVLLWSLGIISEEIEKYKKLKKENYDPNIIEGVDFSIKDEE</sequence>
<gene>
    <name evidence="7" type="ORF">VN21_11135</name>
</gene>
<dbReference type="PATRIC" id="fig|1629550.3.peg.1682"/>
<evidence type="ECO:0000256" key="4">
    <source>
        <dbReference type="ARBA" id="ARBA00023136"/>
    </source>
</evidence>
<dbReference type="Pfam" id="PF06803">
    <property type="entry name" value="DUF1232"/>
    <property type="match status" value="1"/>
</dbReference>
<organism evidence="7 8">
    <name type="scientific">Paraclostridium benzoelyticum</name>
    <dbReference type="NCBI Taxonomy" id="1629550"/>
    <lineage>
        <taxon>Bacteria</taxon>
        <taxon>Bacillati</taxon>
        <taxon>Bacillota</taxon>
        <taxon>Clostridia</taxon>
        <taxon>Peptostreptococcales</taxon>
        <taxon>Peptostreptococcaceae</taxon>
        <taxon>Paraclostridium</taxon>
    </lineage>
</organism>
<feature type="transmembrane region" description="Helical" evidence="5">
    <location>
        <begin position="55"/>
        <end position="73"/>
    </location>
</feature>
<evidence type="ECO:0000256" key="2">
    <source>
        <dbReference type="ARBA" id="ARBA00022692"/>
    </source>
</evidence>
<evidence type="ECO:0000259" key="6">
    <source>
        <dbReference type="Pfam" id="PF06803"/>
    </source>
</evidence>
<comment type="subcellular location">
    <subcellularLocation>
        <location evidence="1">Endomembrane system</location>
        <topology evidence="1">Multi-pass membrane protein</topology>
    </subcellularLocation>
</comment>
<dbReference type="RefSeq" id="WP_046823341.1">
    <property type="nucleotide sequence ID" value="NZ_LBBT01000222.1"/>
</dbReference>
<dbReference type="OrthoDB" id="9793277at2"/>
<name>A0A0M3DEG1_9FIRM</name>
<keyword evidence="2 5" id="KW-0812">Transmembrane</keyword>
<reference evidence="7 8" key="1">
    <citation type="submission" date="2015-04" db="EMBL/GenBank/DDBJ databases">
        <title>Microcin producing Clostridium sp. JC272T.</title>
        <authorList>
            <person name="Jyothsna T."/>
            <person name="Sasikala C."/>
            <person name="Ramana C."/>
        </authorList>
    </citation>
    <scope>NUCLEOTIDE SEQUENCE [LARGE SCALE GENOMIC DNA]</scope>
    <source>
        <strain evidence="7 8">JC272</strain>
    </source>
</reference>